<dbReference type="InterPro" id="IPR005119">
    <property type="entry name" value="LysR_subst-bd"/>
</dbReference>
<evidence type="ECO:0000256" key="3">
    <source>
        <dbReference type="ARBA" id="ARBA00023015"/>
    </source>
</evidence>
<dbReference type="FunFam" id="1.10.10.10:FF:000001">
    <property type="entry name" value="LysR family transcriptional regulator"/>
    <property type="match status" value="1"/>
</dbReference>
<dbReference type="Proteomes" id="UP000246085">
    <property type="component" value="Chromosome BRAD3257"/>
</dbReference>
<keyword evidence="4" id="KW-0238">DNA-binding</keyword>
<dbReference type="Gene3D" id="3.40.190.10">
    <property type="entry name" value="Periplasmic binding protein-like II"/>
    <property type="match status" value="2"/>
</dbReference>
<evidence type="ECO:0000256" key="4">
    <source>
        <dbReference type="ARBA" id="ARBA00023125"/>
    </source>
</evidence>
<dbReference type="SUPFAM" id="SSF53850">
    <property type="entry name" value="Periplasmic binding protein-like II"/>
    <property type="match status" value="1"/>
</dbReference>
<feature type="domain" description="HTH lysR-type" evidence="6">
    <location>
        <begin position="1"/>
        <end position="58"/>
    </location>
</feature>
<evidence type="ECO:0000313" key="7">
    <source>
        <dbReference type="EMBL" id="SPP98082.1"/>
    </source>
</evidence>
<dbReference type="InterPro" id="IPR036388">
    <property type="entry name" value="WH-like_DNA-bd_sf"/>
</dbReference>
<dbReference type="SUPFAM" id="SSF46785">
    <property type="entry name" value="Winged helix' DNA-binding domain"/>
    <property type="match status" value="1"/>
</dbReference>
<dbReference type="AlphaFoldDB" id="A0A2U3Q9K3"/>
<dbReference type="Gene3D" id="1.10.10.10">
    <property type="entry name" value="Winged helix-like DNA-binding domain superfamily/Winged helix DNA-binding domain"/>
    <property type="match status" value="1"/>
</dbReference>
<dbReference type="GO" id="GO:0003677">
    <property type="term" value="F:DNA binding"/>
    <property type="evidence" value="ECO:0007669"/>
    <property type="project" value="UniProtKB-KW"/>
</dbReference>
<dbReference type="RefSeq" id="WP_122405270.1">
    <property type="nucleotide sequence ID" value="NZ_LS398110.1"/>
</dbReference>
<evidence type="ECO:0000256" key="5">
    <source>
        <dbReference type="ARBA" id="ARBA00023163"/>
    </source>
</evidence>
<dbReference type="InterPro" id="IPR036390">
    <property type="entry name" value="WH_DNA-bd_sf"/>
</dbReference>
<evidence type="ECO:0000256" key="2">
    <source>
        <dbReference type="ARBA" id="ARBA00009437"/>
    </source>
</evidence>
<dbReference type="PROSITE" id="PS50931">
    <property type="entry name" value="HTH_LYSR"/>
    <property type="match status" value="1"/>
</dbReference>
<sequence>MDIRHFRYFVAVAEALSFGRAARHLNMSQPPLSKRIADLEVELGLRLFDRTSKKVNLTPAGETFLPKARDAVRAFDAAVRVARSMSPSQSRRLRIALPPETSRGVLSDVINRLQQEQMQVNIVEASTAEQQTLLTAGEIDIGVFRHPFPKRGLRVSAPLGQPLGVVMAADHPLAKVEKLHLSDLSPYPLVQFQRHFSPGLYDELLALCRAGGYVPPRVLHSARMTKTFLRTESGVVLAVERLAKRRGEAGSEEFVWRPLEGSPIHWWTSVVCRSDEYVGLTRVAVDSLFTSLQQHENWVPMPRPAIARRSETELIRHKPRHAARGGRKRAVRRA</sequence>
<dbReference type="GO" id="GO:0003700">
    <property type="term" value="F:DNA-binding transcription factor activity"/>
    <property type="evidence" value="ECO:0007669"/>
    <property type="project" value="InterPro"/>
</dbReference>
<organism evidence="7 8">
    <name type="scientific">Bradyrhizobium vignae</name>
    <dbReference type="NCBI Taxonomy" id="1549949"/>
    <lineage>
        <taxon>Bacteria</taxon>
        <taxon>Pseudomonadati</taxon>
        <taxon>Pseudomonadota</taxon>
        <taxon>Alphaproteobacteria</taxon>
        <taxon>Hyphomicrobiales</taxon>
        <taxon>Nitrobacteraceae</taxon>
        <taxon>Bradyrhizobium</taxon>
    </lineage>
</organism>
<evidence type="ECO:0000313" key="8">
    <source>
        <dbReference type="Proteomes" id="UP000246085"/>
    </source>
</evidence>
<dbReference type="PANTHER" id="PTHR30346">
    <property type="entry name" value="TRANSCRIPTIONAL DUAL REGULATOR HCAR-RELATED"/>
    <property type="match status" value="1"/>
</dbReference>
<dbReference type="PANTHER" id="PTHR30346:SF0">
    <property type="entry name" value="HCA OPERON TRANSCRIPTIONAL ACTIVATOR HCAR"/>
    <property type="match status" value="1"/>
</dbReference>
<accession>A0A2U3Q9K3</accession>
<name>A0A2U3Q9K3_9BRAD</name>
<dbReference type="CDD" id="cd08414">
    <property type="entry name" value="PBP2_LTTR_aromatics_like"/>
    <property type="match status" value="1"/>
</dbReference>
<reference evidence="7 8" key="1">
    <citation type="submission" date="2018-03" db="EMBL/GenBank/DDBJ databases">
        <authorList>
            <person name="Gully D."/>
        </authorList>
    </citation>
    <scope>NUCLEOTIDE SEQUENCE [LARGE SCALE GENOMIC DNA]</scope>
    <source>
        <strain evidence="7">ORS3257</strain>
    </source>
</reference>
<evidence type="ECO:0000256" key="1">
    <source>
        <dbReference type="ARBA" id="ARBA00003502"/>
    </source>
</evidence>
<keyword evidence="5" id="KW-0804">Transcription</keyword>
<proteinExistence type="inferred from homology"/>
<evidence type="ECO:0000259" key="6">
    <source>
        <dbReference type="PROSITE" id="PS50931"/>
    </source>
</evidence>
<dbReference type="EMBL" id="LS398110">
    <property type="protein sequence ID" value="SPP98082.1"/>
    <property type="molecule type" value="Genomic_DNA"/>
</dbReference>
<protein>
    <recommendedName>
        <fullName evidence="6">HTH lysR-type domain-containing protein</fullName>
    </recommendedName>
</protein>
<dbReference type="GO" id="GO:0032993">
    <property type="term" value="C:protein-DNA complex"/>
    <property type="evidence" value="ECO:0007669"/>
    <property type="project" value="TreeGrafter"/>
</dbReference>
<dbReference type="Pfam" id="PF00126">
    <property type="entry name" value="HTH_1"/>
    <property type="match status" value="1"/>
</dbReference>
<comment type="function">
    <text evidence="1">NodD regulates the expression of the nodABCFE genes which encode other nodulation proteins. NodD is also a negative regulator of its own expression. Binds flavonoids as inducers.</text>
</comment>
<dbReference type="Pfam" id="PF03466">
    <property type="entry name" value="LysR_substrate"/>
    <property type="match status" value="1"/>
</dbReference>
<dbReference type="KEGG" id="bvz:BRAD3257_7331"/>
<dbReference type="InterPro" id="IPR000847">
    <property type="entry name" value="LysR_HTH_N"/>
</dbReference>
<keyword evidence="3" id="KW-0805">Transcription regulation</keyword>
<dbReference type="PRINTS" id="PR00039">
    <property type="entry name" value="HTHLYSR"/>
</dbReference>
<gene>
    <name evidence="7" type="ORF">BRAD3257_7331</name>
</gene>
<comment type="similarity">
    <text evidence="2">Belongs to the LysR transcriptional regulatory family.</text>
</comment>